<dbReference type="InterPro" id="IPR006175">
    <property type="entry name" value="YjgF/YER057c/UK114"/>
</dbReference>
<sequence length="115" mass="13231">MIKYYEGDGRLSLVTEHNGVLYLTGRTSDGKDIKEQTQGVLNIIDETLAKYNSDKEHILRVQIFLKDVLRDFDNMNEVWEAWIVEGKEPARATVQADMALEDRLVEMVVTAVMRE</sequence>
<organism evidence="1 2">
    <name type="scientific">Emergencia timonensis</name>
    <dbReference type="NCBI Taxonomy" id="1776384"/>
    <lineage>
        <taxon>Bacteria</taxon>
        <taxon>Bacillati</taxon>
        <taxon>Bacillota</taxon>
        <taxon>Clostridia</taxon>
        <taxon>Peptostreptococcales</taxon>
        <taxon>Anaerovoracaceae</taxon>
        <taxon>Emergencia</taxon>
    </lineage>
</organism>
<reference evidence="1 2" key="1">
    <citation type="submission" date="2018-08" db="EMBL/GenBank/DDBJ databases">
        <title>A genome reference for cultivated species of the human gut microbiota.</title>
        <authorList>
            <person name="Zou Y."/>
            <person name="Xue W."/>
            <person name="Luo G."/>
        </authorList>
    </citation>
    <scope>NUCLEOTIDE SEQUENCE [LARGE SCALE GENOMIC DNA]</scope>
    <source>
        <strain evidence="1 2">AM07-24</strain>
    </source>
</reference>
<name>A0A415E2Z4_9FIRM</name>
<dbReference type="SUPFAM" id="SSF55298">
    <property type="entry name" value="YjgF-like"/>
    <property type="match status" value="1"/>
</dbReference>
<gene>
    <name evidence="1" type="ORF">DW099_06335</name>
</gene>
<dbReference type="CDD" id="cd06150">
    <property type="entry name" value="YjgF_YER057c_UK114_like_2"/>
    <property type="match status" value="1"/>
</dbReference>
<dbReference type="PANTHER" id="PTHR47328">
    <property type="match status" value="1"/>
</dbReference>
<dbReference type="EMBL" id="QRMS01000002">
    <property type="protein sequence ID" value="RHJ88033.1"/>
    <property type="molecule type" value="Genomic_DNA"/>
</dbReference>
<protein>
    <submittedName>
        <fullName evidence="1">RidA family protein</fullName>
    </submittedName>
</protein>
<dbReference type="InterPro" id="IPR035959">
    <property type="entry name" value="RutC-like_sf"/>
</dbReference>
<accession>A0A415E2Z4</accession>
<dbReference type="RefSeq" id="WP_118334508.1">
    <property type="nucleotide sequence ID" value="NZ_AP025567.1"/>
</dbReference>
<comment type="caution">
    <text evidence="1">The sequence shown here is derived from an EMBL/GenBank/DDBJ whole genome shotgun (WGS) entry which is preliminary data.</text>
</comment>
<dbReference type="STRING" id="1776384.GCA_900086585_03593"/>
<dbReference type="Gene3D" id="3.30.1330.40">
    <property type="entry name" value="RutC-like"/>
    <property type="match status" value="1"/>
</dbReference>
<dbReference type="Pfam" id="PF01042">
    <property type="entry name" value="Ribonuc_L-PSP"/>
    <property type="match status" value="1"/>
</dbReference>
<evidence type="ECO:0000313" key="2">
    <source>
        <dbReference type="Proteomes" id="UP000284841"/>
    </source>
</evidence>
<keyword evidence="2" id="KW-1185">Reference proteome</keyword>
<proteinExistence type="predicted"/>
<dbReference type="Proteomes" id="UP000284841">
    <property type="component" value="Unassembled WGS sequence"/>
</dbReference>
<dbReference type="AlphaFoldDB" id="A0A415E2Z4"/>
<dbReference type="PANTHER" id="PTHR47328:SF1">
    <property type="entry name" value="RUTC FAMILY PROTEIN YOAB"/>
    <property type="match status" value="1"/>
</dbReference>
<dbReference type="InterPro" id="IPR035709">
    <property type="entry name" value="YoaB-like"/>
</dbReference>
<dbReference type="OrthoDB" id="9803101at2"/>
<evidence type="ECO:0000313" key="1">
    <source>
        <dbReference type="EMBL" id="RHJ88033.1"/>
    </source>
</evidence>